<feature type="compositionally biased region" description="Pro residues" evidence="2">
    <location>
        <begin position="218"/>
        <end position="244"/>
    </location>
</feature>
<protein>
    <recommendedName>
        <fullName evidence="3">PPE domain-containing protein</fullName>
    </recommendedName>
</protein>
<gene>
    <name evidence="4" type="ORF">FHR82_003174</name>
</gene>
<feature type="compositionally biased region" description="Gly residues" evidence="2">
    <location>
        <begin position="246"/>
        <end position="271"/>
    </location>
</feature>
<dbReference type="AlphaFoldDB" id="A0A7W7Q4R3"/>
<name>A0A7W7Q4R3_9PSEU</name>
<evidence type="ECO:0000259" key="3">
    <source>
        <dbReference type="Pfam" id="PF00823"/>
    </source>
</evidence>
<evidence type="ECO:0000313" key="4">
    <source>
        <dbReference type="EMBL" id="MBB4906954.1"/>
    </source>
</evidence>
<sequence length="364" mass="37817">MSEGIMIGGCYPPSWPRPPKPPVDEPVPESLDETVEWMTWSHPELYRMVHDGIDLTGAMSVSATWARLGDELADMADELSKLLFTTSQAWEGEAAELAKESVSALSEWSRETAIRATEVCACVTVQVDNVATARNDMPPPPYPVLPTPTPLPSQVTAFTNGGFDTATPLVVDPLVYTTQERELHEQAARTMERFQANSRDVYATVPQFAPPSLRKVPYGPPTEPPQPPPPPQPPQPPVPPPVPRVPGGGPGPGAGGGPVSGGGPGAAGPGTPGRAPATAPLAPGGGAGTGEPAARPAAASAVPVRQGGQAPGMAGGMPMGGGGGSGRGEDIERRNKYVEEDPDIWGASDERVMPPVIGEVNRRA</sequence>
<dbReference type="InterPro" id="IPR038332">
    <property type="entry name" value="PPE_sf"/>
</dbReference>
<feature type="compositionally biased region" description="Low complexity" evidence="2">
    <location>
        <begin position="272"/>
        <end position="282"/>
    </location>
</feature>
<dbReference type="Proteomes" id="UP000520767">
    <property type="component" value="Unassembled WGS sequence"/>
</dbReference>
<dbReference type="Pfam" id="PF00823">
    <property type="entry name" value="PPE"/>
    <property type="match status" value="1"/>
</dbReference>
<feature type="compositionally biased region" description="Gly residues" evidence="2">
    <location>
        <begin position="309"/>
        <end position="326"/>
    </location>
</feature>
<keyword evidence="5" id="KW-1185">Reference proteome</keyword>
<evidence type="ECO:0000256" key="1">
    <source>
        <dbReference type="ARBA" id="ARBA00010652"/>
    </source>
</evidence>
<feature type="region of interest" description="Disordered" evidence="2">
    <location>
        <begin position="1"/>
        <end position="28"/>
    </location>
</feature>
<organism evidence="4 5">
    <name type="scientific">Actinophytocola algeriensis</name>
    <dbReference type="NCBI Taxonomy" id="1768010"/>
    <lineage>
        <taxon>Bacteria</taxon>
        <taxon>Bacillati</taxon>
        <taxon>Actinomycetota</taxon>
        <taxon>Actinomycetes</taxon>
        <taxon>Pseudonocardiales</taxon>
        <taxon>Pseudonocardiaceae</taxon>
    </lineage>
</organism>
<comment type="caution">
    <text evidence="4">The sequence shown here is derived from an EMBL/GenBank/DDBJ whole genome shotgun (WGS) entry which is preliminary data.</text>
</comment>
<dbReference type="SUPFAM" id="SSF140459">
    <property type="entry name" value="PE/PPE dimer-like"/>
    <property type="match status" value="1"/>
</dbReference>
<dbReference type="InterPro" id="IPR000030">
    <property type="entry name" value="PPE_dom"/>
</dbReference>
<feature type="compositionally biased region" description="Pro residues" evidence="2">
    <location>
        <begin position="13"/>
        <end position="25"/>
    </location>
</feature>
<dbReference type="Gene3D" id="1.20.1260.20">
    <property type="entry name" value="PPE superfamily"/>
    <property type="match status" value="1"/>
</dbReference>
<accession>A0A7W7Q4R3</accession>
<evidence type="ECO:0000313" key="5">
    <source>
        <dbReference type="Proteomes" id="UP000520767"/>
    </source>
</evidence>
<reference evidence="4 5" key="1">
    <citation type="submission" date="2020-08" db="EMBL/GenBank/DDBJ databases">
        <title>Genomic Encyclopedia of Type Strains, Phase III (KMG-III): the genomes of soil and plant-associated and newly described type strains.</title>
        <authorList>
            <person name="Whitman W."/>
        </authorList>
    </citation>
    <scope>NUCLEOTIDE SEQUENCE [LARGE SCALE GENOMIC DNA]</scope>
    <source>
        <strain evidence="4 5">CECT 8960</strain>
    </source>
</reference>
<comment type="similarity">
    <text evidence="1">Belongs to the mycobacterial PPE family.</text>
</comment>
<feature type="compositionally biased region" description="Low complexity" evidence="2">
    <location>
        <begin position="290"/>
        <end position="308"/>
    </location>
</feature>
<dbReference type="EMBL" id="JACHJQ010000003">
    <property type="protein sequence ID" value="MBB4906954.1"/>
    <property type="molecule type" value="Genomic_DNA"/>
</dbReference>
<feature type="compositionally biased region" description="Basic and acidic residues" evidence="2">
    <location>
        <begin position="327"/>
        <end position="339"/>
    </location>
</feature>
<proteinExistence type="inferred from homology"/>
<evidence type="ECO:0000256" key="2">
    <source>
        <dbReference type="SAM" id="MobiDB-lite"/>
    </source>
</evidence>
<feature type="region of interest" description="Disordered" evidence="2">
    <location>
        <begin position="209"/>
        <end position="350"/>
    </location>
</feature>
<feature type="domain" description="PPE" evidence="3">
    <location>
        <begin position="58"/>
        <end position="205"/>
    </location>
</feature>
<dbReference type="RefSeq" id="WP_184811092.1">
    <property type="nucleotide sequence ID" value="NZ_JACHJQ010000003.1"/>
</dbReference>